<accession>A0A453TDQ7</accession>
<feature type="region of interest" description="Disordered" evidence="1">
    <location>
        <begin position="143"/>
        <end position="167"/>
    </location>
</feature>
<dbReference type="Proteomes" id="UP000015105">
    <property type="component" value="Chromosome 7D"/>
</dbReference>
<reference evidence="3" key="5">
    <citation type="journal article" date="2021" name="G3 (Bethesda)">
        <title>Aegilops tauschii genome assembly Aet v5.0 features greater sequence contiguity and improved annotation.</title>
        <authorList>
            <person name="Wang L."/>
            <person name="Zhu T."/>
            <person name="Rodriguez J.C."/>
            <person name="Deal K.R."/>
            <person name="Dubcovsky J."/>
            <person name="McGuire P.E."/>
            <person name="Lux T."/>
            <person name="Spannagl M."/>
            <person name="Mayer K.F.X."/>
            <person name="Baldrich P."/>
            <person name="Meyers B.C."/>
            <person name="Huo N."/>
            <person name="Gu Y.Q."/>
            <person name="Zhou H."/>
            <person name="Devos K.M."/>
            <person name="Bennetzen J.L."/>
            <person name="Unver T."/>
            <person name="Budak H."/>
            <person name="Gulick P.J."/>
            <person name="Galiba G."/>
            <person name="Kalapos B."/>
            <person name="Nelson D.R."/>
            <person name="Li P."/>
            <person name="You F.M."/>
            <person name="Luo M.C."/>
            <person name="Dvorak J."/>
        </authorList>
    </citation>
    <scope>NUCLEOTIDE SEQUENCE [LARGE SCALE GENOMIC DNA]</scope>
    <source>
        <strain evidence="3">cv. AL8/78</strain>
    </source>
</reference>
<dbReference type="AlphaFoldDB" id="A0A453TDQ7"/>
<sequence length="167" mass="18260">LDSGASNHMTGSRCKFKEIDESIRGHVKLGDGSIALIKGKGSVIVECKSGEQLHLTEVYFVPSLPSNIISLGKLAEDGNRVVLDGTFLWVRGRSGKMQMKVKRSPNRLYMVRLKTVVGAAHVSSRKRSPEAFRLQQQQLEMEMPSVNGGVTHRGVRSGASGSNKVRE</sequence>
<evidence type="ECO:0000313" key="4">
    <source>
        <dbReference type="Proteomes" id="UP000015105"/>
    </source>
</evidence>
<evidence type="ECO:0000259" key="2">
    <source>
        <dbReference type="Pfam" id="PF22936"/>
    </source>
</evidence>
<proteinExistence type="predicted"/>
<evidence type="ECO:0000313" key="3">
    <source>
        <dbReference type="EnsemblPlants" id="AET7Gv21357700.1"/>
    </source>
</evidence>
<dbReference type="InterPro" id="IPR054722">
    <property type="entry name" value="PolX-like_BBD"/>
</dbReference>
<reference evidence="3" key="4">
    <citation type="submission" date="2019-03" db="UniProtKB">
        <authorList>
            <consortium name="EnsemblPlants"/>
        </authorList>
    </citation>
    <scope>IDENTIFICATION</scope>
</reference>
<reference evidence="3" key="3">
    <citation type="journal article" date="2017" name="Nature">
        <title>Genome sequence of the progenitor of the wheat D genome Aegilops tauschii.</title>
        <authorList>
            <person name="Luo M.C."/>
            <person name="Gu Y.Q."/>
            <person name="Puiu D."/>
            <person name="Wang H."/>
            <person name="Twardziok S.O."/>
            <person name="Deal K.R."/>
            <person name="Huo N."/>
            <person name="Zhu T."/>
            <person name="Wang L."/>
            <person name="Wang Y."/>
            <person name="McGuire P.E."/>
            <person name="Liu S."/>
            <person name="Long H."/>
            <person name="Ramasamy R.K."/>
            <person name="Rodriguez J.C."/>
            <person name="Van S.L."/>
            <person name="Yuan L."/>
            <person name="Wang Z."/>
            <person name="Xia Z."/>
            <person name="Xiao L."/>
            <person name="Anderson O.D."/>
            <person name="Ouyang S."/>
            <person name="Liang Y."/>
            <person name="Zimin A.V."/>
            <person name="Pertea G."/>
            <person name="Qi P."/>
            <person name="Bennetzen J.L."/>
            <person name="Dai X."/>
            <person name="Dawson M.W."/>
            <person name="Muller H.G."/>
            <person name="Kugler K."/>
            <person name="Rivarola-Duarte L."/>
            <person name="Spannagl M."/>
            <person name="Mayer K.F.X."/>
            <person name="Lu F.H."/>
            <person name="Bevan M.W."/>
            <person name="Leroy P."/>
            <person name="Li P."/>
            <person name="You F.M."/>
            <person name="Sun Q."/>
            <person name="Liu Z."/>
            <person name="Lyons E."/>
            <person name="Wicker T."/>
            <person name="Salzberg S.L."/>
            <person name="Devos K.M."/>
            <person name="Dvorak J."/>
        </authorList>
    </citation>
    <scope>NUCLEOTIDE SEQUENCE [LARGE SCALE GENOMIC DNA]</scope>
    <source>
        <strain evidence="3">cv. AL8/78</strain>
    </source>
</reference>
<dbReference type="STRING" id="200361.A0A453TDQ7"/>
<dbReference type="EnsemblPlants" id="AET7Gv21357700.1">
    <property type="protein sequence ID" value="AET7Gv21357700.1"/>
    <property type="gene ID" value="AET7Gv21357700"/>
</dbReference>
<organism evidence="3 4">
    <name type="scientific">Aegilops tauschii subsp. strangulata</name>
    <name type="common">Goatgrass</name>
    <dbReference type="NCBI Taxonomy" id="200361"/>
    <lineage>
        <taxon>Eukaryota</taxon>
        <taxon>Viridiplantae</taxon>
        <taxon>Streptophyta</taxon>
        <taxon>Embryophyta</taxon>
        <taxon>Tracheophyta</taxon>
        <taxon>Spermatophyta</taxon>
        <taxon>Magnoliopsida</taxon>
        <taxon>Liliopsida</taxon>
        <taxon>Poales</taxon>
        <taxon>Poaceae</taxon>
        <taxon>BOP clade</taxon>
        <taxon>Pooideae</taxon>
        <taxon>Triticodae</taxon>
        <taxon>Triticeae</taxon>
        <taxon>Triticinae</taxon>
        <taxon>Aegilops</taxon>
    </lineage>
</organism>
<protein>
    <recommendedName>
        <fullName evidence="2">Retrovirus-related Pol polyprotein from transposon TNT 1-94-like beta-barrel domain-containing protein</fullName>
    </recommendedName>
</protein>
<feature type="domain" description="Retrovirus-related Pol polyprotein from transposon TNT 1-94-like beta-barrel" evidence="2">
    <location>
        <begin position="1"/>
        <end position="78"/>
    </location>
</feature>
<dbReference type="Pfam" id="PF22936">
    <property type="entry name" value="Pol_BBD"/>
    <property type="match status" value="1"/>
</dbReference>
<name>A0A453TDQ7_AEGTS</name>
<reference evidence="4" key="1">
    <citation type="journal article" date="2014" name="Science">
        <title>Ancient hybridizations among the ancestral genomes of bread wheat.</title>
        <authorList>
            <consortium name="International Wheat Genome Sequencing Consortium,"/>
            <person name="Marcussen T."/>
            <person name="Sandve S.R."/>
            <person name="Heier L."/>
            <person name="Spannagl M."/>
            <person name="Pfeifer M."/>
            <person name="Jakobsen K.S."/>
            <person name="Wulff B.B."/>
            <person name="Steuernagel B."/>
            <person name="Mayer K.F."/>
            <person name="Olsen O.A."/>
        </authorList>
    </citation>
    <scope>NUCLEOTIDE SEQUENCE [LARGE SCALE GENOMIC DNA]</scope>
    <source>
        <strain evidence="4">cv. AL8/78</strain>
    </source>
</reference>
<keyword evidence="4" id="KW-1185">Reference proteome</keyword>
<evidence type="ECO:0000256" key="1">
    <source>
        <dbReference type="SAM" id="MobiDB-lite"/>
    </source>
</evidence>
<reference evidence="4" key="2">
    <citation type="journal article" date="2017" name="Nat. Plants">
        <title>The Aegilops tauschii genome reveals multiple impacts of transposons.</title>
        <authorList>
            <person name="Zhao G."/>
            <person name="Zou C."/>
            <person name="Li K."/>
            <person name="Wang K."/>
            <person name="Li T."/>
            <person name="Gao L."/>
            <person name="Zhang X."/>
            <person name="Wang H."/>
            <person name="Yang Z."/>
            <person name="Liu X."/>
            <person name="Jiang W."/>
            <person name="Mao L."/>
            <person name="Kong X."/>
            <person name="Jiao Y."/>
            <person name="Jia J."/>
        </authorList>
    </citation>
    <scope>NUCLEOTIDE SEQUENCE [LARGE SCALE GENOMIC DNA]</scope>
    <source>
        <strain evidence="4">cv. AL8/78</strain>
    </source>
</reference>
<dbReference type="Gramene" id="AET7Gv21357700.1">
    <property type="protein sequence ID" value="AET7Gv21357700.1"/>
    <property type="gene ID" value="AET7Gv21357700"/>
</dbReference>